<dbReference type="Proteomes" id="UP000034036">
    <property type="component" value="Unassembled WGS sequence"/>
</dbReference>
<name>A0A0G1BNU0_9BACT</name>
<sequence>MIDSDMKILSGFSSFSSHGGGSSLAGTHWVLSNGAVVTWEGQLISPAPQSTPQTINRK</sequence>
<organism evidence="1 2">
    <name type="scientific">Candidatus Giovannonibacteria bacterium GW2011_GWF2_42_19</name>
    <dbReference type="NCBI Taxonomy" id="1618659"/>
    <lineage>
        <taxon>Bacteria</taxon>
        <taxon>Candidatus Giovannoniibacteriota</taxon>
    </lineage>
</organism>
<reference evidence="1 2" key="1">
    <citation type="journal article" date="2015" name="Nature">
        <title>rRNA introns, odd ribosomes, and small enigmatic genomes across a large radiation of phyla.</title>
        <authorList>
            <person name="Brown C.T."/>
            <person name="Hug L.A."/>
            <person name="Thomas B.C."/>
            <person name="Sharon I."/>
            <person name="Castelle C.J."/>
            <person name="Singh A."/>
            <person name="Wilkins M.J."/>
            <person name="Williams K.H."/>
            <person name="Banfield J.F."/>
        </authorList>
    </citation>
    <scope>NUCLEOTIDE SEQUENCE [LARGE SCALE GENOMIC DNA]</scope>
</reference>
<gene>
    <name evidence="1" type="ORF">UV11_C0012G0003</name>
</gene>
<proteinExistence type="predicted"/>
<dbReference type="STRING" id="1618659.UV11_C0012G0003"/>
<accession>A0A0G1BNU0</accession>
<dbReference type="EMBL" id="LCDF01000012">
    <property type="protein sequence ID" value="KKS47946.1"/>
    <property type="molecule type" value="Genomic_DNA"/>
</dbReference>
<dbReference type="AlphaFoldDB" id="A0A0G1BNU0"/>
<evidence type="ECO:0000313" key="2">
    <source>
        <dbReference type="Proteomes" id="UP000034036"/>
    </source>
</evidence>
<comment type="caution">
    <text evidence="1">The sequence shown here is derived from an EMBL/GenBank/DDBJ whole genome shotgun (WGS) entry which is preliminary data.</text>
</comment>
<protein>
    <submittedName>
        <fullName evidence="1">Uncharacterized protein</fullName>
    </submittedName>
</protein>
<evidence type="ECO:0000313" key="1">
    <source>
        <dbReference type="EMBL" id="KKS47946.1"/>
    </source>
</evidence>